<gene>
    <name evidence="2" type="ORF">BC349_02310</name>
</gene>
<evidence type="ECO:0000313" key="3">
    <source>
        <dbReference type="Proteomes" id="UP000765802"/>
    </source>
</evidence>
<accession>A0ABR7M432</accession>
<dbReference type="Proteomes" id="UP000765802">
    <property type="component" value="Unassembled WGS sequence"/>
</dbReference>
<keyword evidence="1" id="KW-0812">Transmembrane</keyword>
<protein>
    <submittedName>
        <fullName evidence="2">Uncharacterized protein</fullName>
    </submittedName>
</protein>
<sequence length="113" mass="12212">MKLIVSILLTALLSFALSLYLPWWIIAVAAFAVAAAIHQAPWKAFLSGFLALFLLWTIMAWWISAANNNILAEKISMVILKKDNPVMLMLVTGLIGGLVAGFAALSGSLARKL</sequence>
<organism evidence="2 3">
    <name type="scientific">Flavihumibacter stibioxidans</name>
    <dbReference type="NCBI Taxonomy" id="1834163"/>
    <lineage>
        <taxon>Bacteria</taxon>
        <taxon>Pseudomonadati</taxon>
        <taxon>Bacteroidota</taxon>
        <taxon>Chitinophagia</taxon>
        <taxon>Chitinophagales</taxon>
        <taxon>Chitinophagaceae</taxon>
        <taxon>Flavihumibacter</taxon>
    </lineage>
</organism>
<feature type="transmembrane region" description="Helical" evidence="1">
    <location>
        <begin position="86"/>
        <end position="110"/>
    </location>
</feature>
<keyword evidence="1" id="KW-0472">Membrane</keyword>
<dbReference type="EMBL" id="MBUA01000001">
    <property type="protein sequence ID" value="MBC6489784.1"/>
    <property type="molecule type" value="Genomic_DNA"/>
</dbReference>
<keyword evidence="1" id="KW-1133">Transmembrane helix</keyword>
<reference evidence="2 3" key="1">
    <citation type="submission" date="2016-07" db="EMBL/GenBank/DDBJ databases">
        <title>Genome analysis of Flavihumibacter stibioxidans YS-17.</title>
        <authorList>
            <person name="Shi K."/>
            <person name="Han Y."/>
            <person name="Wang G."/>
        </authorList>
    </citation>
    <scope>NUCLEOTIDE SEQUENCE [LARGE SCALE GENOMIC DNA]</scope>
    <source>
        <strain evidence="2 3">YS-17</strain>
    </source>
</reference>
<comment type="caution">
    <text evidence="2">The sequence shown here is derived from an EMBL/GenBank/DDBJ whole genome shotgun (WGS) entry which is preliminary data.</text>
</comment>
<evidence type="ECO:0000313" key="2">
    <source>
        <dbReference type="EMBL" id="MBC6489784.1"/>
    </source>
</evidence>
<feature type="transmembrane region" description="Helical" evidence="1">
    <location>
        <begin position="45"/>
        <end position="65"/>
    </location>
</feature>
<name>A0ABR7M432_9BACT</name>
<proteinExistence type="predicted"/>
<evidence type="ECO:0000256" key="1">
    <source>
        <dbReference type="SAM" id="Phobius"/>
    </source>
</evidence>
<keyword evidence="3" id="KW-1185">Reference proteome</keyword>
<dbReference type="RefSeq" id="WP_187255135.1">
    <property type="nucleotide sequence ID" value="NZ_JBHULF010000006.1"/>
</dbReference>